<dbReference type="Pfam" id="PF08281">
    <property type="entry name" value="Sigma70_r4_2"/>
    <property type="match status" value="1"/>
</dbReference>
<dbReference type="CDD" id="cd06171">
    <property type="entry name" value="Sigma70_r4"/>
    <property type="match status" value="1"/>
</dbReference>
<proteinExistence type="inferred from homology"/>
<evidence type="ECO:0000256" key="5">
    <source>
        <dbReference type="ARBA" id="ARBA00023163"/>
    </source>
</evidence>
<dbReference type="RefSeq" id="WP_073027705.1">
    <property type="nucleotide sequence ID" value="NZ_FQZS01000034.1"/>
</dbReference>
<dbReference type="Gene3D" id="1.10.1740.10">
    <property type="match status" value="1"/>
</dbReference>
<protein>
    <submittedName>
        <fullName evidence="8">RNA polymerase sigma-70 factor, ECF subfamily</fullName>
    </submittedName>
</protein>
<reference evidence="8 9" key="1">
    <citation type="submission" date="2016-11" db="EMBL/GenBank/DDBJ databases">
        <authorList>
            <person name="Jaros S."/>
            <person name="Januszkiewicz K."/>
            <person name="Wedrychowicz H."/>
        </authorList>
    </citation>
    <scope>NUCLEOTIDE SEQUENCE [LARGE SCALE GENOMIC DNA]</scope>
    <source>
        <strain evidence="8 9">DSM 19022</strain>
    </source>
</reference>
<dbReference type="InterPro" id="IPR007627">
    <property type="entry name" value="RNA_pol_sigma70_r2"/>
</dbReference>
<dbReference type="InterPro" id="IPR039425">
    <property type="entry name" value="RNA_pol_sigma-70-like"/>
</dbReference>
<keyword evidence="9" id="KW-1185">Reference proteome</keyword>
<dbReference type="InterPro" id="IPR036388">
    <property type="entry name" value="WH-like_DNA-bd_sf"/>
</dbReference>
<name>A0A1M6IKW9_9FIRM</name>
<dbReference type="Proteomes" id="UP000184442">
    <property type="component" value="Unassembled WGS sequence"/>
</dbReference>
<organism evidence="8 9">
    <name type="scientific">Lutispora thermophila DSM 19022</name>
    <dbReference type="NCBI Taxonomy" id="1122184"/>
    <lineage>
        <taxon>Bacteria</taxon>
        <taxon>Bacillati</taxon>
        <taxon>Bacillota</taxon>
        <taxon>Clostridia</taxon>
        <taxon>Lutisporales</taxon>
        <taxon>Lutisporaceae</taxon>
        <taxon>Lutispora</taxon>
    </lineage>
</organism>
<keyword evidence="5" id="KW-0804">Transcription</keyword>
<dbReference type="Pfam" id="PF04542">
    <property type="entry name" value="Sigma70_r2"/>
    <property type="match status" value="1"/>
</dbReference>
<dbReference type="OrthoDB" id="2678696at2"/>
<dbReference type="PANTHER" id="PTHR43133">
    <property type="entry name" value="RNA POLYMERASE ECF-TYPE SIGMA FACTO"/>
    <property type="match status" value="1"/>
</dbReference>
<dbReference type="GO" id="GO:0003677">
    <property type="term" value="F:DNA binding"/>
    <property type="evidence" value="ECO:0007669"/>
    <property type="project" value="UniProtKB-KW"/>
</dbReference>
<dbReference type="GO" id="GO:0006352">
    <property type="term" value="P:DNA-templated transcription initiation"/>
    <property type="evidence" value="ECO:0007669"/>
    <property type="project" value="InterPro"/>
</dbReference>
<evidence type="ECO:0000256" key="2">
    <source>
        <dbReference type="ARBA" id="ARBA00023015"/>
    </source>
</evidence>
<sequence length="188" mass="22331">MKITEENFIDQMKKEDEKALEYVIDNYGWVLKTVLKKHLFYIMDYYEECMNDCLLAIWENVHNYNPEKATFINWIGAIAKYKSIDYARKHLKNLENRSIEDVNIAVEDNSIIEILENEISEETEKMLKNLSDEDRRIFEKRYLEDKGIDEISKDTGFSESVIYNRLSRARRKIRKIIKVGGDCKNEGV</sequence>
<gene>
    <name evidence="8" type="ORF">SAMN02745176_03303</name>
</gene>
<feature type="domain" description="RNA polymerase sigma factor 70 region 4 type 2" evidence="7">
    <location>
        <begin position="122"/>
        <end position="173"/>
    </location>
</feature>
<dbReference type="EMBL" id="FQZS01000034">
    <property type="protein sequence ID" value="SHJ35080.1"/>
    <property type="molecule type" value="Genomic_DNA"/>
</dbReference>
<dbReference type="GO" id="GO:0016987">
    <property type="term" value="F:sigma factor activity"/>
    <property type="evidence" value="ECO:0007669"/>
    <property type="project" value="UniProtKB-KW"/>
</dbReference>
<evidence type="ECO:0000313" key="9">
    <source>
        <dbReference type="Proteomes" id="UP000184442"/>
    </source>
</evidence>
<dbReference type="InterPro" id="IPR014284">
    <property type="entry name" value="RNA_pol_sigma-70_dom"/>
</dbReference>
<dbReference type="InterPro" id="IPR013324">
    <property type="entry name" value="RNA_pol_sigma_r3/r4-like"/>
</dbReference>
<dbReference type="InterPro" id="IPR013325">
    <property type="entry name" value="RNA_pol_sigma_r2"/>
</dbReference>
<dbReference type="SUPFAM" id="SSF88659">
    <property type="entry name" value="Sigma3 and sigma4 domains of RNA polymerase sigma factors"/>
    <property type="match status" value="1"/>
</dbReference>
<evidence type="ECO:0000256" key="4">
    <source>
        <dbReference type="ARBA" id="ARBA00023125"/>
    </source>
</evidence>
<dbReference type="NCBIfam" id="TIGR02937">
    <property type="entry name" value="sigma70-ECF"/>
    <property type="match status" value="1"/>
</dbReference>
<evidence type="ECO:0000259" key="7">
    <source>
        <dbReference type="Pfam" id="PF08281"/>
    </source>
</evidence>
<dbReference type="SUPFAM" id="SSF88946">
    <property type="entry name" value="Sigma2 domain of RNA polymerase sigma factors"/>
    <property type="match status" value="1"/>
</dbReference>
<comment type="similarity">
    <text evidence="1">Belongs to the sigma-70 factor family. ECF subfamily.</text>
</comment>
<accession>A0A1M6IKW9</accession>
<evidence type="ECO:0000259" key="6">
    <source>
        <dbReference type="Pfam" id="PF04542"/>
    </source>
</evidence>
<dbReference type="STRING" id="1122184.SAMN02745176_03303"/>
<dbReference type="InterPro" id="IPR013249">
    <property type="entry name" value="RNA_pol_sigma70_r4_t2"/>
</dbReference>
<feature type="domain" description="RNA polymerase sigma-70 region 2" evidence="6">
    <location>
        <begin position="46"/>
        <end position="90"/>
    </location>
</feature>
<evidence type="ECO:0000256" key="3">
    <source>
        <dbReference type="ARBA" id="ARBA00023082"/>
    </source>
</evidence>
<keyword evidence="3" id="KW-0731">Sigma factor</keyword>
<dbReference type="Gene3D" id="1.10.10.10">
    <property type="entry name" value="Winged helix-like DNA-binding domain superfamily/Winged helix DNA-binding domain"/>
    <property type="match status" value="1"/>
</dbReference>
<keyword evidence="4" id="KW-0238">DNA-binding</keyword>
<evidence type="ECO:0000256" key="1">
    <source>
        <dbReference type="ARBA" id="ARBA00010641"/>
    </source>
</evidence>
<keyword evidence="2" id="KW-0805">Transcription regulation</keyword>
<evidence type="ECO:0000313" key="8">
    <source>
        <dbReference type="EMBL" id="SHJ35080.1"/>
    </source>
</evidence>
<dbReference type="AlphaFoldDB" id="A0A1M6IKW9"/>
<dbReference type="PANTHER" id="PTHR43133:SF8">
    <property type="entry name" value="RNA POLYMERASE SIGMA FACTOR HI_1459-RELATED"/>
    <property type="match status" value="1"/>
</dbReference>